<evidence type="ECO:0000313" key="2">
    <source>
        <dbReference type="EMBL" id="PQF22077.1"/>
    </source>
</evidence>
<gene>
    <name evidence="2" type="ORF">CUS89_11955</name>
</gene>
<dbReference type="AlphaFoldDB" id="A0A2S7RR14"/>
<keyword evidence="1" id="KW-0812">Transmembrane</keyword>
<evidence type="ECO:0000256" key="1">
    <source>
        <dbReference type="SAM" id="Phobius"/>
    </source>
</evidence>
<dbReference type="EMBL" id="PUAP01000035">
    <property type="protein sequence ID" value="PQF22077.1"/>
    <property type="molecule type" value="Genomic_DNA"/>
</dbReference>
<feature type="transmembrane region" description="Helical" evidence="1">
    <location>
        <begin position="42"/>
        <end position="62"/>
    </location>
</feature>
<proteinExistence type="predicted"/>
<dbReference type="RefSeq" id="WP_104872295.1">
    <property type="nucleotide sequence ID" value="NZ_PUAP01000035.1"/>
</dbReference>
<keyword evidence="1" id="KW-0472">Membrane</keyword>
<feature type="transmembrane region" description="Helical" evidence="1">
    <location>
        <begin position="74"/>
        <end position="100"/>
    </location>
</feature>
<evidence type="ECO:0000313" key="3">
    <source>
        <dbReference type="Proteomes" id="UP000237934"/>
    </source>
</evidence>
<protein>
    <submittedName>
        <fullName evidence="2">Uncharacterized protein</fullName>
    </submittedName>
</protein>
<organism evidence="2 3">
    <name type="scientific">Enterococcus mundtii</name>
    <dbReference type="NCBI Taxonomy" id="53346"/>
    <lineage>
        <taxon>Bacteria</taxon>
        <taxon>Bacillati</taxon>
        <taxon>Bacillota</taxon>
        <taxon>Bacilli</taxon>
        <taxon>Lactobacillales</taxon>
        <taxon>Enterococcaceae</taxon>
        <taxon>Enterococcus</taxon>
    </lineage>
</organism>
<dbReference type="Proteomes" id="UP000237934">
    <property type="component" value="Unassembled WGS sequence"/>
</dbReference>
<accession>A0A2S7RR14</accession>
<sequence length="206" mass="23900">MDLLLEMLNSLITAGGLGFINLFILTRLDKINISKENKEDKIIFLLLFSIINYGLFLIILEYLKKHPFVRNIEIPISIILVTIISVILSFTLFSGILTWINKKINNLRNKENLSSFDSRSIKKIAFGFETNKPIFIFTLDNQLIFSGQSGWFSDLDNSDFELITYPFNSKSELDNYDKIIEYITCEEVESEVYINIDKKIKIIIIH</sequence>
<comment type="caution">
    <text evidence="2">The sequence shown here is derived from an EMBL/GenBank/DDBJ whole genome shotgun (WGS) entry which is preliminary data.</text>
</comment>
<reference evidence="2 3" key="1">
    <citation type="journal article" date="2018" name="Pathog. Dis.">
        <title>Whole-genome sequencing based characterization of antimicrobial resistance in Enterococcus.</title>
        <authorList>
            <person name="Tyson G."/>
        </authorList>
    </citation>
    <scope>NUCLEOTIDE SEQUENCE [LARGE SCALE GENOMIC DNA]</scope>
    <source>
        <strain evidence="2 3">CVM N55263</strain>
    </source>
</reference>
<feature type="transmembrane region" description="Helical" evidence="1">
    <location>
        <begin position="12"/>
        <end position="30"/>
    </location>
</feature>
<name>A0A2S7RR14_ENTMU</name>
<keyword evidence="1" id="KW-1133">Transmembrane helix</keyword>